<dbReference type="InterPro" id="IPR002142">
    <property type="entry name" value="Peptidase_S49"/>
</dbReference>
<protein>
    <submittedName>
        <fullName evidence="8">Signal peptide peptidase SppA</fullName>
    </submittedName>
</protein>
<evidence type="ECO:0000313" key="8">
    <source>
        <dbReference type="EMBL" id="NML92984.1"/>
    </source>
</evidence>
<evidence type="ECO:0000259" key="7">
    <source>
        <dbReference type="Pfam" id="PF01343"/>
    </source>
</evidence>
<keyword evidence="6" id="KW-1133">Transmembrane helix</keyword>
<dbReference type="InterPro" id="IPR029045">
    <property type="entry name" value="ClpP/crotonase-like_dom_sf"/>
</dbReference>
<evidence type="ECO:0000256" key="1">
    <source>
        <dbReference type="ARBA" id="ARBA00008683"/>
    </source>
</evidence>
<dbReference type="GO" id="GO:0006465">
    <property type="term" value="P:signal peptide processing"/>
    <property type="evidence" value="ECO:0007669"/>
    <property type="project" value="InterPro"/>
</dbReference>
<feature type="domain" description="Peptidase S49" evidence="7">
    <location>
        <begin position="378"/>
        <end position="527"/>
    </location>
</feature>
<sequence length="628" mass="65801">MNFARSVWKILVAIKDGLVLVFLLLFFWALYAVLTMRPTAGMVRDGALYVTLDGPVVEEKARLDPTALLLSRQAPQHEVQTRDLAQAIESAADDSRIKAVVLDLEDFPGGSQVAMERIGAAMDKVRAARKPVLVRAMLYTDDAALLAAHASEAWVDPVGGLVLTGPGGTQLYYKTLLDKLQVKAHVFKVGTYKSAVEPYIRADASPEAKQNLQALLGSLWEDWQANVKRARPKADIAAITSDPVKWLEASNGDAAQAAVRSGLIDHIGDKVAFGRHVAEIVGADPAGPDGAFRSTGLSTYLADRPAPSSGDAIAVVTIAGDIVDGNAGPGAAGGDRIADLIDQAASSGNYSALVVRVDSPGGSVPAAERIRAAIERMKARKIPVVVSMGSLAASGGYWVSTPADRIFAEPATITGSIGVFAVIPTFEGALDKLGVTTDGVRTTPLSGQPDVLGGLNPQIEAVTQSEIDGIYTRFLGLVGKSRGKTSDQVDAIAQGRVWDGGTARQIGLVDQFGGVEDALAYAASKAGAKQWHAVWLGASSDTFDSVIEQIMGSSADQGDGQAGARDIAGLVSRRQGQLASRLLADLDRLTSGVGAQVYCVECAGFSAPAQANQEQAGIWKTLLLRLLG</sequence>
<keyword evidence="4" id="KW-0720">Serine protease</keyword>
<dbReference type="Gene3D" id="3.90.226.10">
    <property type="entry name" value="2-enoyl-CoA Hydratase, Chain A, domain 1"/>
    <property type="match status" value="3"/>
</dbReference>
<comment type="similarity">
    <text evidence="1">Belongs to the peptidase S49 family.</text>
</comment>
<dbReference type="InterPro" id="IPR047272">
    <property type="entry name" value="S49_SppA_C"/>
</dbReference>
<dbReference type="InterPro" id="IPR004634">
    <property type="entry name" value="Pept_S49_pIV"/>
</dbReference>
<keyword evidence="2" id="KW-0645">Protease</keyword>
<dbReference type="PANTHER" id="PTHR33209">
    <property type="entry name" value="PROTEASE 4"/>
    <property type="match status" value="1"/>
</dbReference>
<feature type="domain" description="Peptidase S49" evidence="7">
    <location>
        <begin position="126"/>
        <end position="269"/>
    </location>
</feature>
<evidence type="ECO:0000256" key="6">
    <source>
        <dbReference type="SAM" id="Phobius"/>
    </source>
</evidence>
<accession>A0A7Y0BMD8</accession>
<dbReference type="SUPFAM" id="SSF52096">
    <property type="entry name" value="ClpP/crotonase"/>
    <property type="match status" value="2"/>
</dbReference>
<dbReference type="Proteomes" id="UP000583556">
    <property type="component" value="Unassembled WGS sequence"/>
</dbReference>
<keyword evidence="6" id="KW-0472">Membrane</keyword>
<dbReference type="NCBIfam" id="TIGR00705">
    <property type="entry name" value="SppA_67K"/>
    <property type="match status" value="1"/>
</dbReference>
<comment type="caution">
    <text evidence="8">The sequence shown here is derived from an EMBL/GenBank/DDBJ whole genome shotgun (WGS) entry which is preliminary data.</text>
</comment>
<keyword evidence="6" id="KW-0812">Transmembrane</keyword>
<keyword evidence="3" id="KW-0378">Hydrolase</keyword>
<dbReference type="Gene3D" id="6.20.330.10">
    <property type="match status" value="1"/>
</dbReference>
<organism evidence="8 9">
    <name type="scientific">Novosphingobium olei</name>
    <dbReference type="NCBI Taxonomy" id="2728851"/>
    <lineage>
        <taxon>Bacteria</taxon>
        <taxon>Pseudomonadati</taxon>
        <taxon>Pseudomonadota</taxon>
        <taxon>Alphaproteobacteria</taxon>
        <taxon>Sphingomonadales</taxon>
        <taxon>Sphingomonadaceae</taxon>
        <taxon>Novosphingobium</taxon>
    </lineage>
</organism>
<feature type="active site" description="Nucleophile" evidence="5">
    <location>
        <position position="394"/>
    </location>
</feature>
<dbReference type="AlphaFoldDB" id="A0A7Y0BMD8"/>
<evidence type="ECO:0000256" key="5">
    <source>
        <dbReference type="PIRSR" id="PIRSR001217-1"/>
    </source>
</evidence>
<evidence type="ECO:0000313" key="9">
    <source>
        <dbReference type="Proteomes" id="UP000583556"/>
    </source>
</evidence>
<evidence type="ECO:0000256" key="2">
    <source>
        <dbReference type="ARBA" id="ARBA00022670"/>
    </source>
</evidence>
<evidence type="ECO:0000256" key="3">
    <source>
        <dbReference type="ARBA" id="ARBA00022801"/>
    </source>
</evidence>
<dbReference type="Pfam" id="PF01343">
    <property type="entry name" value="Peptidase_S49"/>
    <property type="match status" value="2"/>
</dbReference>
<name>A0A7Y0BMD8_9SPHN</name>
<dbReference type="GO" id="GO:0008236">
    <property type="term" value="F:serine-type peptidase activity"/>
    <property type="evidence" value="ECO:0007669"/>
    <property type="project" value="UniProtKB-KW"/>
</dbReference>
<dbReference type="CDD" id="cd07018">
    <property type="entry name" value="S49_SppA_67K_type"/>
    <property type="match status" value="1"/>
</dbReference>
<dbReference type="InterPro" id="IPR047217">
    <property type="entry name" value="S49_SppA_67K_type_N"/>
</dbReference>
<dbReference type="CDD" id="cd07023">
    <property type="entry name" value="S49_Sppa_N_C"/>
    <property type="match status" value="1"/>
</dbReference>
<feature type="transmembrane region" description="Helical" evidence="6">
    <location>
        <begin position="12"/>
        <end position="34"/>
    </location>
</feature>
<dbReference type="PANTHER" id="PTHR33209:SF1">
    <property type="entry name" value="PEPTIDASE S49 DOMAIN-CONTAINING PROTEIN"/>
    <property type="match status" value="1"/>
</dbReference>
<gene>
    <name evidence="8" type="primary">sppA</name>
    <name evidence="8" type="ORF">HHL27_04780</name>
</gene>
<feature type="active site" description="Proton donor/acceptor" evidence="5">
    <location>
        <position position="193"/>
    </location>
</feature>
<reference evidence="8 9" key="1">
    <citation type="submission" date="2020-04" db="EMBL/GenBank/DDBJ databases">
        <title>Novosphingobium sp. TW-4 isolated from soil.</title>
        <authorList>
            <person name="Dahal R.H."/>
            <person name="Chaudhary D.K."/>
        </authorList>
    </citation>
    <scope>NUCLEOTIDE SEQUENCE [LARGE SCALE GENOMIC DNA]</scope>
    <source>
        <strain evidence="8 9">TW-4</strain>
    </source>
</reference>
<dbReference type="EMBL" id="JABBGM010000002">
    <property type="protein sequence ID" value="NML92984.1"/>
    <property type="molecule type" value="Genomic_DNA"/>
</dbReference>
<dbReference type="PIRSF" id="PIRSF001217">
    <property type="entry name" value="Protease_4_SppA"/>
    <property type="match status" value="1"/>
</dbReference>
<dbReference type="GO" id="GO:0016020">
    <property type="term" value="C:membrane"/>
    <property type="evidence" value="ECO:0007669"/>
    <property type="project" value="InterPro"/>
</dbReference>
<dbReference type="RefSeq" id="WP_169492253.1">
    <property type="nucleotide sequence ID" value="NZ_JABBGM010000002.1"/>
</dbReference>
<proteinExistence type="inferred from homology"/>
<evidence type="ECO:0000256" key="4">
    <source>
        <dbReference type="ARBA" id="ARBA00022825"/>
    </source>
</evidence>
<keyword evidence="9" id="KW-1185">Reference proteome</keyword>